<dbReference type="InterPro" id="IPR050821">
    <property type="entry name" value="Cytosolic_carboxypeptidase"/>
</dbReference>
<protein>
    <submittedName>
        <fullName evidence="4">Carboxypeptidase family protein</fullName>
    </submittedName>
</protein>
<keyword evidence="4" id="KW-0378">Hydrolase</keyword>
<evidence type="ECO:0000313" key="4">
    <source>
        <dbReference type="EMBL" id="TLS51501.1"/>
    </source>
</evidence>
<comment type="caution">
    <text evidence="4">The sequence shown here is derived from an EMBL/GenBank/DDBJ whole genome shotgun (WGS) entry which is preliminary data.</text>
</comment>
<dbReference type="RefSeq" id="WP_138195113.1">
    <property type="nucleotide sequence ID" value="NZ_VCIW01000009.1"/>
</dbReference>
<dbReference type="PANTHER" id="PTHR12756:SF11">
    <property type="entry name" value="CYTOSOLIC CARBOXYPEPTIDASE 1"/>
    <property type="match status" value="1"/>
</dbReference>
<comment type="similarity">
    <text evidence="2">Belongs to the peptidase M14 family.</text>
</comment>
<dbReference type="Proteomes" id="UP000309676">
    <property type="component" value="Unassembled WGS sequence"/>
</dbReference>
<dbReference type="GO" id="GO:0004181">
    <property type="term" value="F:metallocarboxypeptidase activity"/>
    <property type="evidence" value="ECO:0007669"/>
    <property type="project" value="InterPro"/>
</dbReference>
<comment type="cofactor">
    <cofactor evidence="1">
        <name>Zn(2+)</name>
        <dbReference type="ChEBI" id="CHEBI:29105"/>
    </cofactor>
</comment>
<dbReference type="Gene3D" id="3.40.630.10">
    <property type="entry name" value="Zn peptidases"/>
    <property type="match status" value="1"/>
</dbReference>
<dbReference type="PROSITE" id="PS52035">
    <property type="entry name" value="PEPTIDASE_M14"/>
    <property type="match status" value="1"/>
</dbReference>
<evidence type="ECO:0000256" key="1">
    <source>
        <dbReference type="ARBA" id="ARBA00001947"/>
    </source>
</evidence>
<evidence type="ECO:0000259" key="3">
    <source>
        <dbReference type="PROSITE" id="PS52035"/>
    </source>
</evidence>
<feature type="active site" description="Proton donor/acceptor" evidence="2">
    <location>
        <position position="335"/>
    </location>
</feature>
<accession>A0A5R9G714</accession>
<dbReference type="OrthoDB" id="2587360at2"/>
<dbReference type="AlphaFoldDB" id="A0A5R9G714"/>
<feature type="domain" description="Peptidase M14" evidence="3">
    <location>
        <begin position="106"/>
        <end position="369"/>
    </location>
</feature>
<reference evidence="4 5" key="1">
    <citation type="submission" date="2019-05" db="EMBL/GenBank/DDBJ databases">
        <authorList>
            <person name="Narsing Rao M.P."/>
            <person name="Li W.J."/>
        </authorList>
    </citation>
    <scope>NUCLEOTIDE SEQUENCE [LARGE SCALE GENOMIC DNA]</scope>
    <source>
        <strain evidence="4 5">SYSU_K30003</strain>
    </source>
</reference>
<dbReference type="Gene3D" id="2.60.40.3120">
    <property type="match status" value="1"/>
</dbReference>
<dbReference type="GO" id="GO:0008270">
    <property type="term" value="F:zinc ion binding"/>
    <property type="evidence" value="ECO:0007669"/>
    <property type="project" value="InterPro"/>
</dbReference>
<keyword evidence="5" id="KW-1185">Reference proteome</keyword>
<gene>
    <name evidence="4" type="ORF">FE782_15440</name>
</gene>
<dbReference type="SUPFAM" id="SSF53187">
    <property type="entry name" value="Zn-dependent exopeptidases"/>
    <property type="match status" value="1"/>
</dbReference>
<organism evidence="4 5">
    <name type="scientific">Paenibacillus antri</name>
    <dbReference type="NCBI Taxonomy" id="2582848"/>
    <lineage>
        <taxon>Bacteria</taxon>
        <taxon>Bacillati</taxon>
        <taxon>Bacillota</taxon>
        <taxon>Bacilli</taxon>
        <taxon>Bacillales</taxon>
        <taxon>Paenibacillaceae</taxon>
        <taxon>Paenibacillus</taxon>
    </lineage>
</organism>
<sequence length="376" mass="42079">MNGIAIEDDYAGGNIRVIGQASGVVALEQQLRDTSGWWFYWSFAATAAEARAVAFEFANGEVIGPWGPAYSRDGIEWTWLGADASGSSRASFAYAFEAGEKAYFSYCIPYQQHHFETFYARISPHPLVRRKVLAVSERLRALPLLVAGDASAERHILITCRHHACESVSGYVMEGFLEHCLQPPYSLFLTQCKLHYVPFVDLDGAERGDQGKGRAPHDHNRDYTDRPLYRSTAALTAYASALPLEVGIDFHSPYLWGGRNDRPFIVKRRSPMKEEIERFGALLMRATSRSEAAANELRYDGAHDIEAGEDWNQPNDRTCSSFFERRGARLAFSFELPYFGVEGGVVTPDSCRRFGADFAAALEAYMLEGGRHDEDR</sequence>
<proteinExistence type="inferred from homology"/>
<dbReference type="InterPro" id="IPR000834">
    <property type="entry name" value="Peptidase_M14"/>
</dbReference>
<dbReference type="GO" id="GO:0006508">
    <property type="term" value="P:proteolysis"/>
    <property type="evidence" value="ECO:0007669"/>
    <property type="project" value="InterPro"/>
</dbReference>
<dbReference type="EMBL" id="VCIW01000009">
    <property type="protein sequence ID" value="TLS51501.1"/>
    <property type="molecule type" value="Genomic_DNA"/>
</dbReference>
<keyword evidence="4" id="KW-0645">Protease</keyword>
<evidence type="ECO:0000256" key="2">
    <source>
        <dbReference type="PROSITE-ProRule" id="PRU01379"/>
    </source>
</evidence>
<dbReference type="PANTHER" id="PTHR12756">
    <property type="entry name" value="CYTOSOLIC CARBOXYPEPTIDASE"/>
    <property type="match status" value="1"/>
</dbReference>
<keyword evidence="4" id="KW-0121">Carboxypeptidase</keyword>
<evidence type="ECO:0000313" key="5">
    <source>
        <dbReference type="Proteomes" id="UP000309676"/>
    </source>
</evidence>
<name>A0A5R9G714_9BACL</name>